<dbReference type="GO" id="GO:0019867">
    <property type="term" value="C:outer membrane"/>
    <property type="evidence" value="ECO:0007669"/>
    <property type="project" value="TreeGrafter"/>
</dbReference>
<organism evidence="6 7">
    <name type="scientific">Marilutibacter alkalisoli</name>
    <dbReference type="NCBI Taxonomy" id="2591633"/>
    <lineage>
        <taxon>Bacteria</taxon>
        <taxon>Pseudomonadati</taxon>
        <taxon>Pseudomonadota</taxon>
        <taxon>Gammaproteobacteria</taxon>
        <taxon>Lysobacterales</taxon>
        <taxon>Lysobacteraceae</taxon>
        <taxon>Marilutibacter</taxon>
    </lineage>
</organism>
<dbReference type="OrthoDB" id="9794842at2"/>
<keyword evidence="3" id="KW-0378">Hydrolase</keyword>
<dbReference type="RefSeq" id="WP_141623024.1">
    <property type="nucleotide sequence ID" value="NZ_CP041242.1"/>
</dbReference>
<dbReference type="EC" id="3.5.1.28" evidence="2"/>
<evidence type="ECO:0000313" key="7">
    <source>
        <dbReference type="Proteomes" id="UP000317199"/>
    </source>
</evidence>
<evidence type="ECO:0000256" key="4">
    <source>
        <dbReference type="ARBA" id="ARBA00023316"/>
    </source>
</evidence>
<dbReference type="GO" id="GO:0071555">
    <property type="term" value="P:cell wall organization"/>
    <property type="evidence" value="ECO:0007669"/>
    <property type="project" value="UniProtKB-KW"/>
</dbReference>
<reference evidence="6 7" key="1">
    <citation type="submission" date="2019-06" db="EMBL/GenBank/DDBJ databases">
        <title>Lysobacter alkalisoli sp. nov. isolated from saline-alkali soil.</title>
        <authorList>
            <person name="Sun J.-Q."/>
            <person name="Xu L."/>
        </authorList>
    </citation>
    <scope>NUCLEOTIDE SEQUENCE [LARGE SCALE GENOMIC DNA]</scope>
    <source>
        <strain evidence="6 7">SJ-36</strain>
    </source>
</reference>
<dbReference type="KEGG" id="lyj:FKV23_05930"/>
<dbReference type="Gene3D" id="3.40.80.10">
    <property type="entry name" value="Peptidoglycan recognition protein-like"/>
    <property type="match status" value="1"/>
</dbReference>
<evidence type="ECO:0000313" key="6">
    <source>
        <dbReference type="EMBL" id="QDH69683.1"/>
    </source>
</evidence>
<evidence type="ECO:0000256" key="2">
    <source>
        <dbReference type="ARBA" id="ARBA00011901"/>
    </source>
</evidence>
<dbReference type="GO" id="GO:0009253">
    <property type="term" value="P:peptidoglycan catabolic process"/>
    <property type="evidence" value="ECO:0007669"/>
    <property type="project" value="InterPro"/>
</dbReference>
<dbReference type="PANTHER" id="PTHR30417:SF1">
    <property type="entry name" value="N-ACETYLMURAMOYL-L-ALANINE AMIDASE AMID"/>
    <property type="match status" value="1"/>
</dbReference>
<dbReference type="SUPFAM" id="SSF55846">
    <property type="entry name" value="N-acetylmuramoyl-L-alanine amidase-like"/>
    <property type="match status" value="1"/>
</dbReference>
<dbReference type="InterPro" id="IPR051206">
    <property type="entry name" value="NAMLAA_amidase_2"/>
</dbReference>
<dbReference type="Pfam" id="PF01510">
    <property type="entry name" value="Amidase_2"/>
    <property type="match status" value="1"/>
</dbReference>
<dbReference type="PANTHER" id="PTHR30417">
    <property type="entry name" value="N-ACETYLMURAMOYL-L-ALANINE AMIDASE AMID"/>
    <property type="match status" value="1"/>
</dbReference>
<sequence length="185" mass="20755">MPIPPIVHASLPYQDRLQERDLAAVDLAVIHCTELPDLATSREYGERIHYPSGTGNSGHFYIDRDGSVQQWVSVDRIAHHVRGHNERAIGIELVNTGRWPHWLDAGHQAMDEPYTAGQIASLVALLVHLRDTMPALRLIAGHEDLDTGEVQARDDPARLVRRKRDPGPLFPWDEVLSAVPLQRIP</sequence>
<name>A0A514BQK4_9GAMM</name>
<dbReference type="CDD" id="cd06583">
    <property type="entry name" value="PGRP"/>
    <property type="match status" value="1"/>
</dbReference>
<dbReference type="SMART" id="SM00644">
    <property type="entry name" value="Ami_2"/>
    <property type="match status" value="1"/>
</dbReference>
<dbReference type="EMBL" id="CP041242">
    <property type="protein sequence ID" value="QDH69683.1"/>
    <property type="molecule type" value="Genomic_DNA"/>
</dbReference>
<proteinExistence type="predicted"/>
<keyword evidence="4" id="KW-0961">Cell wall biogenesis/degradation</keyword>
<dbReference type="GO" id="GO:0008745">
    <property type="term" value="F:N-acetylmuramoyl-L-alanine amidase activity"/>
    <property type="evidence" value="ECO:0007669"/>
    <property type="project" value="UniProtKB-EC"/>
</dbReference>
<keyword evidence="7" id="KW-1185">Reference proteome</keyword>
<dbReference type="Proteomes" id="UP000317199">
    <property type="component" value="Chromosome"/>
</dbReference>
<evidence type="ECO:0000256" key="3">
    <source>
        <dbReference type="ARBA" id="ARBA00022801"/>
    </source>
</evidence>
<feature type="domain" description="N-acetylmuramoyl-L-alanine amidase" evidence="5">
    <location>
        <begin position="13"/>
        <end position="157"/>
    </location>
</feature>
<accession>A0A514BQK4</accession>
<gene>
    <name evidence="6" type="ORF">FKV23_05930</name>
</gene>
<dbReference type="InterPro" id="IPR036505">
    <property type="entry name" value="Amidase/PGRP_sf"/>
</dbReference>
<dbReference type="AlphaFoldDB" id="A0A514BQK4"/>
<evidence type="ECO:0000259" key="5">
    <source>
        <dbReference type="SMART" id="SM00644"/>
    </source>
</evidence>
<protein>
    <recommendedName>
        <fullName evidence="2">N-acetylmuramoyl-L-alanine amidase</fullName>
        <ecNumber evidence="2">3.5.1.28</ecNumber>
    </recommendedName>
</protein>
<comment type="catalytic activity">
    <reaction evidence="1">
        <text>Hydrolyzes the link between N-acetylmuramoyl residues and L-amino acid residues in certain cell-wall glycopeptides.</text>
        <dbReference type="EC" id="3.5.1.28"/>
    </reaction>
</comment>
<evidence type="ECO:0000256" key="1">
    <source>
        <dbReference type="ARBA" id="ARBA00001561"/>
    </source>
</evidence>
<dbReference type="GO" id="GO:0009254">
    <property type="term" value="P:peptidoglycan turnover"/>
    <property type="evidence" value="ECO:0007669"/>
    <property type="project" value="TreeGrafter"/>
</dbReference>
<dbReference type="InterPro" id="IPR002502">
    <property type="entry name" value="Amidase_domain"/>
</dbReference>